<comment type="catalytic activity">
    <reaction evidence="1">
        <text>a monocarboxylic acid amide + H2O = a monocarboxylate + NH4(+)</text>
        <dbReference type="Rhea" id="RHEA:12020"/>
        <dbReference type="ChEBI" id="CHEBI:15377"/>
        <dbReference type="ChEBI" id="CHEBI:28938"/>
        <dbReference type="ChEBI" id="CHEBI:35757"/>
        <dbReference type="ChEBI" id="CHEBI:83628"/>
        <dbReference type="EC" id="3.5.1.4"/>
    </reaction>
</comment>
<dbReference type="SUPFAM" id="SSF75304">
    <property type="entry name" value="Amidase signature (AS) enzymes"/>
    <property type="match status" value="1"/>
</dbReference>
<reference evidence="8 9" key="1">
    <citation type="journal article" date="2019" name="BMC Genomics">
        <title>Chromosome level assembly and comparative genome analysis confirm lager-brewing yeasts originated from a single hybridization.</title>
        <authorList>
            <person name="Salazar A.N."/>
            <person name="Gorter de Vries A.R."/>
            <person name="van den Broek M."/>
            <person name="Brouwers N."/>
            <person name="de la Torre Cortes P."/>
            <person name="Kuijpers N.G.A."/>
            <person name="Daran J.G."/>
            <person name="Abeel T."/>
        </authorList>
    </citation>
    <scope>NUCLEOTIDE SEQUENCE [LARGE SCALE GENOMIC DNA]</scope>
    <source>
        <strain evidence="8 9">CBS 1483</strain>
    </source>
</reference>
<dbReference type="FunFam" id="3.90.1300.10:FF:000013">
    <property type="entry name" value="Amd2p"/>
    <property type="match status" value="1"/>
</dbReference>
<feature type="binding site" evidence="6">
    <location>
        <begin position="230"/>
        <end position="233"/>
    </location>
    <ligand>
        <name>substrate</name>
    </ligand>
</feature>
<gene>
    <name evidence="8" type="primary">AMD2_1</name>
    <name evidence="8" type="ORF">GRS66_000976</name>
</gene>
<dbReference type="PANTHER" id="PTHR46072:SF11">
    <property type="entry name" value="AMIDASE-RELATED"/>
    <property type="match status" value="1"/>
</dbReference>
<evidence type="ECO:0000256" key="3">
    <source>
        <dbReference type="ARBA" id="ARBA00012922"/>
    </source>
</evidence>
<keyword evidence="4" id="KW-0378">Hydrolase</keyword>
<feature type="active site" description="Charge relay system" evidence="5">
    <location>
        <position position="209"/>
    </location>
</feature>
<dbReference type="EMBL" id="CP048985">
    <property type="protein sequence ID" value="QID78755.1"/>
    <property type="molecule type" value="Genomic_DNA"/>
</dbReference>
<feature type="active site" description="Acyl-ester intermediate" evidence="5">
    <location>
        <position position="233"/>
    </location>
</feature>
<dbReference type="SMR" id="A0A6C1DPG6"/>
<dbReference type="PANTHER" id="PTHR46072">
    <property type="entry name" value="AMIDASE-RELATED-RELATED"/>
    <property type="match status" value="1"/>
</dbReference>
<protein>
    <recommendedName>
        <fullName evidence="3">amidase</fullName>
        <ecNumber evidence="3">3.5.1.4</ecNumber>
    </recommendedName>
</protein>
<evidence type="ECO:0000313" key="9">
    <source>
        <dbReference type="Proteomes" id="UP000501346"/>
    </source>
</evidence>
<feature type="domain" description="Amidase" evidence="7">
    <location>
        <begin position="79"/>
        <end position="539"/>
    </location>
</feature>
<dbReference type="Proteomes" id="UP000501346">
    <property type="component" value="Chromosome ScIV"/>
</dbReference>
<dbReference type="EC" id="3.5.1.4" evidence="3"/>
<feature type="active site" description="Charge relay system" evidence="5">
    <location>
        <position position="132"/>
    </location>
</feature>
<feature type="binding site" evidence="6">
    <location>
        <position position="183"/>
    </location>
    <ligand>
        <name>substrate</name>
    </ligand>
</feature>
<dbReference type="Pfam" id="PF01425">
    <property type="entry name" value="Amidase"/>
    <property type="match status" value="1"/>
</dbReference>
<dbReference type="PROSITE" id="PS00571">
    <property type="entry name" value="AMIDASES"/>
    <property type="match status" value="1"/>
</dbReference>
<evidence type="ECO:0000256" key="4">
    <source>
        <dbReference type="ARBA" id="ARBA00022801"/>
    </source>
</evidence>
<comment type="similarity">
    <text evidence="2">Belongs to the amidase family.</text>
</comment>
<evidence type="ECO:0000256" key="2">
    <source>
        <dbReference type="ARBA" id="ARBA00009199"/>
    </source>
</evidence>
<dbReference type="InterPro" id="IPR020556">
    <property type="entry name" value="Amidase_CS"/>
</dbReference>
<organism evidence="8 9">
    <name type="scientific">Saccharomyces pastorianus</name>
    <name type="common">Lager yeast</name>
    <name type="synonym">Saccharomyces cerevisiae x Saccharomyces eubayanus</name>
    <dbReference type="NCBI Taxonomy" id="27292"/>
    <lineage>
        <taxon>Eukaryota</taxon>
        <taxon>Fungi</taxon>
        <taxon>Dikarya</taxon>
        <taxon>Ascomycota</taxon>
        <taxon>Saccharomycotina</taxon>
        <taxon>Saccharomycetes</taxon>
        <taxon>Saccharomycetales</taxon>
        <taxon>Saccharomycetaceae</taxon>
        <taxon>Saccharomyces</taxon>
    </lineage>
</organism>
<dbReference type="GO" id="GO:0004040">
    <property type="term" value="F:amidase activity"/>
    <property type="evidence" value="ECO:0007669"/>
    <property type="project" value="UniProtKB-EC"/>
</dbReference>
<evidence type="ECO:0000256" key="5">
    <source>
        <dbReference type="PIRSR" id="PIRSR001221-1"/>
    </source>
</evidence>
<evidence type="ECO:0000259" key="7">
    <source>
        <dbReference type="Pfam" id="PF01425"/>
    </source>
</evidence>
<dbReference type="InterPro" id="IPR023631">
    <property type="entry name" value="Amidase_dom"/>
</dbReference>
<name>A0A6C1DPG6_SACPS</name>
<dbReference type="AlphaFoldDB" id="A0A6C1DPG6"/>
<evidence type="ECO:0000256" key="1">
    <source>
        <dbReference type="ARBA" id="ARBA00001311"/>
    </source>
</evidence>
<evidence type="ECO:0000256" key="6">
    <source>
        <dbReference type="PIRSR" id="PIRSR001221-2"/>
    </source>
</evidence>
<keyword evidence="9" id="KW-1185">Reference proteome</keyword>
<dbReference type="PIRSF" id="PIRSF001221">
    <property type="entry name" value="Amidase_fungi"/>
    <property type="match status" value="1"/>
</dbReference>
<dbReference type="Gene3D" id="3.90.1300.10">
    <property type="entry name" value="Amidase signature (AS) domain"/>
    <property type="match status" value="1"/>
</dbReference>
<feature type="binding site" evidence="6">
    <location>
        <position position="209"/>
    </location>
    <ligand>
        <name>substrate</name>
    </ligand>
</feature>
<dbReference type="InterPro" id="IPR036928">
    <property type="entry name" value="AS_sf"/>
</dbReference>
<sequence length="549" mass="61410">MTVHSTWKEKVQLKKDQLNSKIKDEWKLNSTTITRLKNDKKNLIKNIDDLCSSSENQITHSTIMALRQALEAKELSCHEITAAFCHRAALIHQVVNCLSEIMFSEALRLADYYDSNRPAILPPLYGIPISLKDQCNVEGVDTSLGYLCRTFKPKTKNEESLIVSFLRDLGAIIFVKTTVPSSMMATDTQSNTFGYTYNSINLSFSSGGSSGGEGSLIGAHGSLLGLGTDIGGSIRIPSSYQGLFGLKPTFGRVPYLRVDNSFEGRETIPSVIGPLARDLSDLRYFMSCVINICQPWVQDVKCIPYHFDSSTSKLHDNYVVGIWYGDGVIDPPPSDIRALKTCEDLVNKTKGMKAVKWEPSSELSRELFDLANEADVADSGNEIKNEFEISGEPLLDILKPMVLENGRPPYTVNEWWDLTKRVYNAQQLMRDYYLSFPESERPDVIISPTTLMPFRPGDMLKTTLRYILLFNVLNFPSLSIPVGSVDCQIDGLMDTTSALNPEDKMIKTYWNDLIQSGEIDGFPIGLQVVSPTFNDNEVCKFASWLFSKI</sequence>
<accession>A0A6C1DPG6</accession>
<proteinExistence type="inferred from homology"/>
<evidence type="ECO:0000313" key="8">
    <source>
        <dbReference type="EMBL" id="QID78755.1"/>
    </source>
</evidence>
<dbReference type="OrthoDB" id="6428749at2759"/>